<comment type="caution">
    <text evidence="1">The sequence shown here is derived from an EMBL/GenBank/DDBJ whole genome shotgun (WGS) entry which is preliminary data.</text>
</comment>
<name>A0A5J5IAK1_9BACT</name>
<sequence>MNSETELIHLTTKQINIVELVNRLTEIRDRIYDNKAVIVEKFPLLNDKIDCRITGLSKLINVINSSNLGCAFWAKNLLHHQWWIENTSFNDSDETLLRMEFQNFIKLGLFHFSFSAIESTLRCIMRGIDPSAHFGAAVEFKRIYDDLIRNRLTAIRIDFIELLDFFSALRNTIHNNGIYFHKSGNSISRTFKGKSYDFNYGQPIEFASWPLLLEVLSDAANMLIVIVLDTNVISIPGDLIDPAST</sequence>
<dbReference type="Proteomes" id="UP000326903">
    <property type="component" value="Unassembled WGS sequence"/>
</dbReference>
<evidence type="ECO:0000313" key="2">
    <source>
        <dbReference type="Proteomes" id="UP000326903"/>
    </source>
</evidence>
<keyword evidence="2" id="KW-1185">Reference proteome</keyword>
<dbReference type="EMBL" id="VYQF01000012">
    <property type="protein sequence ID" value="KAA9035541.1"/>
    <property type="molecule type" value="Genomic_DNA"/>
</dbReference>
<evidence type="ECO:0000313" key="1">
    <source>
        <dbReference type="EMBL" id="KAA9035541.1"/>
    </source>
</evidence>
<accession>A0A5J5IAK1</accession>
<organism evidence="1 2">
    <name type="scientific">Ginsengibacter hankyongi</name>
    <dbReference type="NCBI Taxonomy" id="2607284"/>
    <lineage>
        <taxon>Bacteria</taxon>
        <taxon>Pseudomonadati</taxon>
        <taxon>Bacteroidota</taxon>
        <taxon>Chitinophagia</taxon>
        <taxon>Chitinophagales</taxon>
        <taxon>Chitinophagaceae</taxon>
        <taxon>Ginsengibacter</taxon>
    </lineage>
</organism>
<evidence type="ECO:0008006" key="3">
    <source>
        <dbReference type="Google" id="ProtNLM"/>
    </source>
</evidence>
<proteinExistence type="predicted"/>
<dbReference type="AlphaFoldDB" id="A0A5J5IAK1"/>
<reference evidence="1 2" key="1">
    <citation type="submission" date="2019-09" db="EMBL/GenBank/DDBJ databases">
        <title>Draft genome sequence of Ginsengibacter sp. BR5-29.</title>
        <authorList>
            <person name="Im W.-T."/>
        </authorList>
    </citation>
    <scope>NUCLEOTIDE SEQUENCE [LARGE SCALE GENOMIC DNA]</scope>
    <source>
        <strain evidence="1 2">BR5-29</strain>
    </source>
</reference>
<protein>
    <recommendedName>
        <fullName evidence="3">Cthe-2314-like HEPN domain-containing protein</fullName>
    </recommendedName>
</protein>
<dbReference type="RefSeq" id="WP_150416960.1">
    <property type="nucleotide sequence ID" value="NZ_VYQF01000012.1"/>
</dbReference>
<gene>
    <name evidence="1" type="ORF">FW778_21530</name>
</gene>